<feature type="domain" description="Ig-like" evidence="7">
    <location>
        <begin position="228"/>
        <end position="308"/>
    </location>
</feature>
<evidence type="ECO:0000256" key="6">
    <source>
        <dbReference type="SAM" id="Phobius"/>
    </source>
</evidence>
<dbReference type="Proteomes" id="UP000186698">
    <property type="component" value="Chromosome 8L"/>
</dbReference>
<keyword evidence="6" id="KW-1133">Transmembrane helix</keyword>
<evidence type="ECO:0000313" key="8">
    <source>
        <dbReference type="Proteomes" id="UP000186698"/>
    </source>
</evidence>
<feature type="compositionally biased region" description="Basic and acidic residues" evidence="5">
    <location>
        <begin position="30"/>
        <end position="40"/>
    </location>
</feature>
<keyword evidence="3 6" id="KW-0472">Membrane</keyword>
<evidence type="ECO:0000256" key="3">
    <source>
        <dbReference type="ARBA" id="ARBA00023136"/>
    </source>
</evidence>
<sequence length="353" mass="39982">MAEDSCLTGKFAENYRPSLPQPASTPLPPPRDEVRGWQEARKRGNCRLPVSRKMDSYPPATFTDPLVPAFPAAWAYERSAAGTQKPLSPDTHNMQGKTSEGITILLMLLSLLLVSGRQEAPLQVTGLLNQSVSLSHHLQQTVPLKRVVWELEHNGDAFKLAEYKDSSLIIQNSRFANRLEASHGGTTLRIRELRMEDSEVYKSLITFRNADIKTVYFNLTVYEPVPVPNIEIEAVTDNKTWCNFTLHCSVPRNVSPGSVSWLYRYEGSEYQHYTGRSTVEISLQNMMDNMELLCLVQNPGDKKNQSVYVHDICLYSMWSVFGKTCWIKLYLFLPILAILTIILLLVTKKTSLQ</sequence>
<gene>
    <name evidence="9" type="primary">LOC108699105</name>
</gene>
<dbReference type="RefSeq" id="XP_041429905.1">
    <property type="nucleotide sequence ID" value="XM_041573971.1"/>
</dbReference>
<name>A0A8J1LMF2_XENLA</name>
<organism evidence="8 9">
    <name type="scientific">Xenopus laevis</name>
    <name type="common">African clawed frog</name>
    <dbReference type="NCBI Taxonomy" id="8355"/>
    <lineage>
        <taxon>Eukaryota</taxon>
        <taxon>Metazoa</taxon>
        <taxon>Chordata</taxon>
        <taxon>Craniata</taxon>
        <taxon>Vertebrata</taxon>
        <taxon>Euteleostomi</taxon>
        <taxon>Amphibia</taxon>
        <taxon>Batrachia</taxon>
        <taxon>Anura</taxon>
        <taxon>Pipoidea</taxon>
        <taxon>Pipidae</taxon>
        <taxon>Xenopodinae</taxon>
        <taxon>Xenopus</taxon>
        <taxon>Xenopus</taxon>
    </lineage>
</organism>
<dbReference type="PROSITE" id="PS50835">
    <property type="entry name" value="IG_LIKE"/>
    <property type="match status" value="1"/>
</dbReference>
<dbReference type="GeneID" id="108699105"/>
<dbReference type="Gene3D" id="2.60.40.10">
    <property type="entry name" value="Immunoglobulins"/>
    <property type="match status" value="2"/>
</dbReference>
<feature type="transmembrane region" description="Helical" evidence="6">
    <location>
        <begin position="329"/>
        <end position="347"/>
    </location>
</feature>
<dbReference type="InterPro" id="IPR007110">
    <property type="entry name" value="Ig-like_dom"/>
</dbReference>
<keyword evidence="4" id="KW-0325">Glycoprotein</keyword>
<dbReference type="InterPro" id="IPR036179">
    <property type="entry name" value="Ig-like_dom_sf"/>
</dbReference>
<feature type="region of interest" description="Disordered" evidence="5">
    <location>
        <begin position="1"/>
        <end position="40"/>
    </location>
</feature>
<reference evidence="9" key="1">
    <citation type="submission" date="2025-08" db="UniProtKB">
        <authorList>
            <consortium name="RefSeq"/>
        </authorList>
    </citation>
    <scope>IDENTIFICATION</scope>
    <source>
        <strain evidence="9">J_2021</strain>
        <tissue evidence="9">Erythrocytes</tissue>
    </source>
</reference>
<dbReference type="PANTHER" id="PTHR12080">
    <property type="entry name" value="SIGNALING LYMPHOCYTIC ACTIVATION MOLECULE"/>
    <property type="match status" value="1"/>
</dbReference>
<dbReference type="PANTHER" id="PTHR12080:SF116">
    <property type="entry name" value="SLAM FAMILY MEMBER 5-LIKE"/>
    <property type="match status" value="1"/>
</dbReference>
<keyword evidence="2" id="KW-0732">Signal</keyword>
<dbReference type="SUPFAM" id="SSF48726">
    <property type="entry name" value="Immunoglobulin"/>
    <property type="match status" value="1"/>
</dbReference>
<accession>A0A8J1LMF2</accession>
<feature type="compositionally biased region" description="Pro residues" evidence="5">
    <location>
        <begin position="19"/>
        <end position="29"/>
    </location>
</feature>
<proteinExistence type="predicted"/>
<keyword evidence="6" id="KW-0812">Transmembrane</keyword>
<evidence type="ECO:0000256" key="4">
    <source>
        <dbReference type="ARBA" id="ARBA00023180"/>
    </source>
</evidence>
<dbReference type="KEGG" id="xla:108699105"/>
<dbReference type="GO" id="GO:0016020">
    <property type="term" value="C:membrane"/>
    <property type="evidence" value="ECO:0007669"/>
    <property type="project" value="UniProtKB-SubCell"/>
</dbReference>
<keyword evidence="8" id="KW-1185">Reference proteome</keyword>
<dbReference type="GO" id="GO:0006955">
    <property type="term" value="P:immune response"/>
    <property type="evidence" value="ECO:0000318"/>
    <property type="project" value="GO_Central"/>
</dbReference>
<protein>
    <submittedName>
        <fullName evidence="9">CD48 antigen</fullName>
    </submittedName>
</protein>
<dbReference type="AlphaFoldDB" id="A0A8J1LMF2"/>
<comment type="subcellular location">
    <subcellularLocation>
        <location evidence="1">Membrane</location>
    </subcellularLocation>
</comment>
<dbReference type="OrthoDB" id="8741746at2759"/>
<dbReference type="InterPro" id="IPR015631">
    <property type="entry name" value="CD2/SLAM_rcpt"/>
</dbReference>
<dbReference type="InterPro" id="IPR013783">
    <property type="entry name" value="Ig-like_fold"/>
</dbReference>
<evidence type="ECO:0000259" key="7">
    <source>
        <dbReference type="PROSITE" id="PS50835"/>
    </source>
</evidence>
<evidence type="ECO:0000313" key="9">
    <source>
        <dbReference type="RefSeq" id="XP_041429905.1"/>
    </source>
</evidence>
<evidence type="ECO:0000256" key="1">
    <source>
        <dbReference type="ARBA" id="ARBA00004370"/>
    </source>
</evidence>
<evidence type="ECO:0000256" key="2">
    <source>
        <dbReference type="ARBA" id="ARBA00022729"/>
    </source>
</evidence>
<evidence type="ECO:0000256" key="5">
    <source>
        <dbReference type="SAM" id="MobiDB-lite"/>
    </source>
</evidence>